<feature type="compositionally biased region" description="Basic residues" evidence="7">
    <location>
        <begin position="1141"/>
        <end position="1152"/>
    </location>
</feature>
<evidence type="ECO:0000259" key="10">
    <source>
        <dbReference type="Pfam" id="PF24474"/>
    </source>
</evidence>
<dbReference type="InterPro" id="IPR022113">
    <property type="entry name" value="TMEM131L_N"/>
</dbReference>
<dbReference type="Pfam" id="PF24501">
    <property type="entry name" value="Ig_TMEM131L_5"/>
    <property type="match status" value="1"/>
</dbReference>
<feature type="domain" description="Transmembrane protein 131-like N-terminal" evidence="9">
    <location>
        <begin position="267"/>
        <end position="350"/>
    </location>
</feature>
<feature type="compositionally biased region" description="Low complexity" evidence="7">
    <location>
        <begin position="1165"/>
        <end position="1183"/>
    </location>
</feature>
<evidence type="ECO:0000256" key="2">
    <source>
        <dbReference type="ARBA" id="ARBA00006682"/>
    </source>
</evidence>
<dbReference type="Proteomes" id="UP000655225">
    <property type="component" value="Unassembled WGS sequence"/>
</dbReference>
<gene>
    <name evidence="12" type="ORF">HHK36_030897</name>
</gene>
<dbReference type="GO" id="GO:0016020">
    <property type="term" value="C:membrane"/>
    <property type="evidence" value="ECO:0007669"/>
    <property type="project" value="UniProtKB-SubCell"/>
</dbReference>
<dbReference type="InterPro" id="IPR055437">
    <property type="entry name" value="TMEM131L_Ig_5"/>
</dbReference>
<keyword evidence="3 8" id="KW-0812">Transmembrane</keyword>
<dbReference type="EMBL" id="JABCRI010000024">
    <property type="protein sequence ID" value="KAF8377515.1"/>
    <property type="molecule type" value="Genomic_DNA"/>
</dbReference>
<name>A0A835CZ50_TETSI</name>
<evidence type="ECO:0000256" key="7">
    <source>
        <dbReference type="SAM" id="MobiDB-lite"/>
    </source>
</evidence>
<evidence type="ECO:0000313" key="12">
    <source>
        <dbReference type="EMBL" id="KAF8377515.1"/>
    </source>
</evidence>
<feature type="transmembrane region" description="Helical" evidence="8">
    <location>
        <begin position="986"/>
        <end position="1009"/>
    </location>
</feature>
<comment type="caution">
    <text evidence="12">The sequence shown here is derived from an EMBL/GenBank/DDBJ whole genome shotgun (WGS) entry which is preliminary data.</text>
</comment>
<evidence type="ECO:0000259" key="9">
    <source>
        <dbReference type="Pfam" id="PF12371"/>
    </source>
</evidence>
<feature type="region of interest" description="Disordered" evidence="7">
    <location>
        <begin position="1141"/>
        <end position="1184"/>
    </location>
</feature>
<keyword evidence="6 8" id="KW-0472">Membrane</keyword>
<dbReference type="OMA" id="NDACEHT"/>
<evidence type="ECO:0000256" key="1">
    <source>
        <dbReference type="ARBA" id="ARBA00004479"/>
    </source>
</evidence>
<dbReference type="InterPro" id="IPR039877">
    <property type="entry name" value="TMEM131-like"/>
</dbReference>
<dbReference type="Pfam" id="PF12371">
    <property type="entry name" value="TMEM131_like_N"/>
    <property type="match status" value="1"/>
</dbReference>
<keyword evidence="4" id="KW-0732">Signal</keyword>
<dbReference type="InterPro" id="IPR056001">
    <property type="entry name" value="DUF7579"/>
</dbReference>
<dbReference type="Pfam" id="PF24474">
    <property type="entry name" value="DUF7579"/>
    <property type="match status" value="1"/>
</dbReference>
<keyword evidence="5 8" id="KW-1133">Transmembrane helix</keyword>
<reference evidence="12 13" key="1">
    <citation type="submission" date="2020-04" db="EMBL/GenBank/DDBJ databases">
        <title>Plant Genome Project.</title>
        <authorList>
            <person name="Zhang R.-G."/>
        </authorList>
    </citation>
    <scope>NUCLEOTIDE SEQUENCE [LARGE SCALE GENOMIC DNA]</scope>
    <source>
        <strain evidence="12">YNK0</strain>
        <tissue evidence="12">Leaf</tissue>
    </source>
</reference>
<dbReference type="PANTHER" id="PTHR22050:SF0">
    <property type="entry name" value="TRANSMEMBRANE PROTEIN 131 HOMOLOG"/>
    <property type="match status" value="1"/>
</dbReference>
<feature type="compositionally biased region" description="Low complexity" evidence="7">
    <location>
        <begin position="245"/>
        <end position="256"/>
    </location>
</feature>
<evidence type="ECO:0000313" key="13">
    <source>
        <dbReference type="Proteomes" id="UP000655225"/>
    </source>
</evidence>
<feature type="compositionally biased region" description="Polar residues" evidence="7">
    <location>
        <begin position="217"/>
        <end position="231"/>
    </location>
</feature>
<proteinExistence type="inferred from homology"/>
<dbReference type="OrthoDB" id="168404at2759"/>
<evidence type="ECO:0000259" key="11">
    <source>
        <dbReference type="Pfam" id="PF24501"/>
    </source>
</evidence>
<comment type="subcellular location">
    <subcellularLocation>
        <location evidence="1">Membrane</location>
        <topology evidence="1">Single-pass type I membrane protein</topology>
    </subcellularLocation>
</comment>
<accession>A0A835CZ50</accession>
<feature type="region of interest" description="Disordered" evidence="7">
    <location>
        <begin position="208"/>
        <end position="265"/>
    </location>
</feature>
<comment type="similarity">
    <text evidence="2">Belongs to the TMEM131 family.</text>
</comment>
<evidence type="ECO:0000256" key="3">
    <source>
        <dbReference type="ARBA" id="ARBA00022692"/>
    </source>
</evidence>
<dbReference type="PANTHER" id="PTHR22050">
    <property type="entry name" value="RW1 PROTEIN HOMOLOG"/>
    <property type="match status" value="1"/>
</dbReference>
<protein>
    <recommendedName>
        <fullName evidence="14">Transmembrane protein 131-like N-terminal domain-containing protein</fullName>
    </recommendedName>
</protein>
<feature type="transmembrane region" description="Helical" evidence="8">
    <location>
        <begin position="951"/>
        <end position="974"/>
    </location>
</feature>
<sequence length="1376" mass="151907">MNAMLWVCSKTKKTLIYQNPNGSFWSAEMENETLTTRAEEPLSMFYRRFFQPFEGFQLVLVLSCTLLWLATCGPCAMKNRLVPKVRGMQDPLDYDACGSYEDNYGASLQDIFFGDSNSDYVQGNSPTRLGLQNVCMGSEFFCFPSTLPGFLSEEDRLKASLLEVPGSEVDASSHEGLVLDHMWEKKPSESSNYGMHNLLNGRSVSCSFKSEKGSHGKSPSQNNRVDQNDLTSCRGPLLKQQRPGSSSNKSSEMMKSGLLDGSSSPHVEISPPQLDWGHKYLYVPSLTFLTVVNTCKDNILHVYEPYSTDTQFYPCESDELLLGPGEVASICFVFLPRRLGFSSAHLVVQTNSGGFLVHAKGLAIESPYGIQPLVGLDISSNGRWSKNLSLFNPFDGTIYVEEVIAWVSVCLDNTSYSVEAICRMDTFQGSEEFGSLLNVKEWLDIKSGQVGLPMVGISPLRSWEVEPHNSETIMEMDLLSSGEGKVFGAFCMQLQISSQDRTDVVIVPLEAELHGKSAYSGLTDLVLVYLEALVPCDGSETVVVDLSLKNGSPYLLSIIKISEVAENTKLFQIKYMEGLILFPGTITRIAVITYTPLSVNSEDLPLEIPNIKSNCKLLIVTNDSGSPQIEIPCQDVVHTCLRHQSDSYFRYELQPDKETPGNTRSVSLGSGVQSPSQIKLKALETAEADELVLRNWRSQGTTSGMSVLEEHEVLYPMVQVGTHYSKWITVKNPSQEPVVVQLILNSGAIIDQCRAVDEFLQPSSSILVWNESTTPKRYGFSIAETAITEAYVHPCGRALLGPIVFHPSNRCGWRSSALIRNNLSGVEWLPLRGFGGSLSLVLLEGSEPVRSLEFNLIMLIPLNISPSDLFHMEKISSACSQPLLKELYAKNTGDLPLEVKRIEISGADCVLAGFIVHSCKGFALEPGESTRLLISYQTDLFAAVVHRDLELALATGILVIPMKANLPMYMFNLCKKSLFWIRMKKFFLVVFVAAFVTLLVFCCILPQALAFGTQDELFKSEKSSSTIIRRAGKLSHMHRNQRNSRFSMCTSMDSLFRPVEEDETSKLDFDGRYSDDPGGVQEQGITAQHIKQMQVNSKRTSDAQKETALLPFPSTSKSMEVIESSASLEAPQAGNLTVKVRKERARRRRNRKGAGAGLTGILEVSSSQSGNSTPSSPLSPVTSFAPKRTWPLSPDVEHTIEARNPFTQVPNQDCERGHVFESATHARLLEREISVKYCSKNWFLSAQKQPSAPTKTTNKPVLFSSATFPCTGQRVPSVLSPPPFLASTSTIAPHSRAPGSKLYQQKTVKAEVNAGLEDEFTYDIWGNHLSGLHLMDNAEEVSTTISNASEGDSQSFFVRAPPDPHAKVSSKICYCS</sequence>
<feature type="domain" description="DUF7579" evidence="10">
    <location>
        <begin position="525"/>
        <end position="645"/>
    </location>
</feature>
<evidence type="ECO:0008006" key="14">
    <source>
        <dbReference type="Google" id="ProtNLM"/>
    </source>
</evidence>
<evidence type="ECO:0000256" key="4">
    <source>
        <dbReference type="ARBA" id="ARBA00022729"/>
    </source>
</evidence>
<evidence type="ECO:0000256" key="8">
    <source>
        <dbReference type="SAM" id="Phobius"/>
    </source>
</evidence>
<feature type="domain" description="TMEM131L fifth Ig-like" evidence="11">
    <location>
        <begin position="891"/>
        <end position="956"/>
    </location>
</feature>
<evidence type="ECO:0000256" key="5">
    <source>
        <dbReference type="ARBA" id="ARBA00022989"/>
    </source>
</evidence>
<keyword evidence="13" id="KW-1185">Reference proteome</keyword>
<evidence type="ECO:0000256" key="6">
    <source>
        <dbReference type="ARBA" id="ARBA00023136"/>
    </source>
</evidence>
<organism evidence="12 13">
    <name type="scientific">Tetracentron sinense</name>
    <name type="common">Spur-leaf</name>
    <dbReference type="NCBI Taxonomy" id="13715"/>
    <lineage>
        <taxon>Eukaryota</taxon>
        <taxon>Viridiplantae</taxon>
        <taxon>Streptophyta</taxon>
        <taxon>Embryophyta</taxon>
        <taxon>Tracheophyta</taxon>
        <taxon>Spermatophyta</taxon>
        <taxon>Magnoliopsida</taxon>
        <taxon>Trochodendrales</taxon>
        <taxon>Trochodendraceae</taxon>
        <taxon>Tetracentron</taxon>
    </lineage>
</organism>